<reference evidence="1 2" key="1">
    <citation type="submission" date="2024-03" db="EMBL/GenBank/DDBJ databases">
        <title>A high-quality draft genome sequence of Diaporthe vaccinii, a causative agent of upright dieback and viscid rot disease in cranberry plants.</title>
        <authorList>
            <person name="Sarrasin M."/>
            <person name="Lang B.F."/>
            <person name="Burger G."/>
        </authorList>
    </citation>
    <scope>NUCLEOTIDE SEQUENCE [LARGE SCALE GENOMIC DNA]</scope>
    <source>
        <strain evidence="1 2">IS7</strain>
    </source>
</reference>
<name>A0ABR4F4F7_9PEZI</name>
<sequence length="137" mass="15508">MAGRGQSKTRRRAHRLYIHPDPQGIKRIVSLPFWDPPEIRWFLFFTSPSQQTNNSSKQTSEVKSQSVTSNPKVAFHSCQNSIIAIIITSHRLLPFVLQPRLLHQSPAQRPPITLGRRAVTRHIPVPQFGPAPVFGLC</sequence>
<evidence type="ECO:0000313" key="1">
    <source>
        <dbReference type="EMBL" id="KAL2289577.1"/>
    </source>
</evidence>
<evidence type="ECO:0000313" key="2">
    <source>
        <dbReference type="Proteomes" id="UP001600888"/>
    </source>
</evidence>
<comment type="caution">
    <text evidence="1">The sequence shown here is derived from an EMBL/GenBank/DDBJ whole genome shotgun (WGS) entry which is preliminary data.</text>
</comment>
<dbReference type="Proteomes" id="UP001600888">
    <property type="component" value="Unassembled WGS sequence"/>
</dbReference>
<keyword evidence="2" id="KW-1185">Reference proteome</keyword>
<proteinExistence type="predicted"/>
<gene>
    <name evidence="1" type="ORF">FJTKL_01834</name>
</gene>
<protein>
    <submittedName>
        <fullName evidence="1">Uncharacterized protein</fullName>
    </submittedName>
</protein>
<dbReference type="EMBL" id="JBAWTH010000012">
    <property type="protein sequence ID" value="KAL2289577.1"/>
    <property type="molecule type" value="Genomic_DNA"/>
</dbReference>
<accession>A0ABR4F4F7</accession>
<organism evidence="1 2">
    <name type="scientific">Diaporthe vaccinii</name>
    <dbReference type="NCBI Taxonomy" id="105482"/>
    <lineage>
        <taxon>Eukaryota</taxon>
        <taxon>Fungi</taxon>
        <taxon>Dikarya</taxon>
        <taxon>Ascomycota</taxon>
        <taxon>Pezizomycotina</taxon>
        <taxon>Sordariomycetes</taxon>
        <taxon>Sordariomycetidae</taxon>
        <taxon>Diaporthales</taxon>
        <taxon>Diaporthaceae</taxon>
        <taxon>Diaporthe</taxon>
        <taxon>Diaporthe eres species complex</taxon>
    </lineage>
</organism>